<accession>A0ABS1BKP2</accession>
<keyword evidence="1" id="KW-0732">Signal</keyword>
<protein>
    <submittedName>
        <fullName evidence="2">Uncharacterized protein</fullName>
    </submittedName>
</protein>
<sequence length="403" mass="46755">MKKTILFQIMAALLWVQYGYAQDCKTNAELDAIPGKYLTAAQYPWPAVRAEYFNKLATAADKAMAKQKLGQIEKIEQQSHNGFTLTGGNWENIYDTEGYGYAGNTKLGKYTFQAALYELFCAKGKPVRNSEYSSVLRIYVNAIPVNTLSRFINNPFGSSMGDYDFGLQYMDWKNHKPADVNAQLISLFTYFSCNSNSLIDAINSGENYFQDVPEKDIKPNNRNNYIYRYWFIKKKDIPVVVPVSRKEYLQSLLEYYDREKLYFLKLIAELTSNHDKSIERNYGNWEADVADKIAVVKKVLGERNEEWLAAPALINRMEDASQNYKAKLKERTNYNRFWKFYDNDNKSETLYKYNPAYFKTTSVSAKPQLATIAFRYVTMPSSLRILNNFTKNFDFDALKKLFE</sequence>
<dbReference type="RefSeq" id="WP_200586273.1">
    <property type="nucleotide sequence ID" value="NZ_JAEHFY010000014.1"/>
</dbReference>
<reference evidence="2 3" key="1">
    <citation type="submission" date="2020-12" db="EMBL/GenBank/DDBJ databases">
        <title>Bacterial novel species Pedobacter sp. SD-b isolated from soil.</title>
        <authorList>
            <person name="Jung H.-Y."/>
        </authorList>
    </citation>
    <scope>NUCLEOTIDE SEQUENCE [LARGE SCALE GENOMIC DNA]</scope>
    <source>
        <strain evidence="2 3">SD-b</strain>
    </source>
</reference>
<evidence type="ECO:0000313" key="3">
    <source>
        <dbReference type="Proteomes" id="UP000660024"/>
    </source>
</evidence>
<organism evidence="2 3">
    <name type="scientific">Pedobacter segetis</name>
    <dbReference type="NCBI Taxonomy" id="2793069"/>
    <lineage>
        <taxon>Bacteria</taxon>
        <taxon>Pseudomonadati</taxon>
        <taxon>Bacteroidota</taxon>
        <taxon>Sphingobacteriia</taxon>
        <taxon>Sphingobacteriales</taxon>
        <taxon>Sphingobacteriaceae</taxon>
        <taxon>Pedobacter</taxon>
    </lineage>
</organism>
<dbReference type="EMBL" id="JAEHFY010000014">
    <property type="protein sequence ID" value="MBK0383465.1"/>
    <property type="molecule type" value="Genomic_DNA"/>
</dbReference>
<dbReference type="Proteomes" id="UP000660024">
    <property type="component" value="Unassembled WGS sequence"/>
</dbReference>
<proteinExistence type="predicted"/>
<evidence type="ECO:0000256" key="1">
    <source>
        <dbReference type="SAM" id="SignalP"/>
    </source>
</evidence>
<feature type="signal peptide" evidence="1">
    <location>
        <begin position="1"/>
        <end position="21"/>
    </location>
</feature>
<evidence type="ECO:0000313" key="2">
    <source>
        <dbReference type="EMBL" id="MBK0383465.1"/>
    </source>
</evidence>
<name>A0ABS1BKP2_9SPHI</name>
<gene>
    <name evidence="2" type="ORF">I5M32_10890</name>
</gene>
<feature type="chain" id="PRO_5045289195" evidence="1">
    <location>
        <begin position="22"/>
        <end position="403"/>
    </location>
</feature>
<keyword evidence="3" id="KW-1185">Reference proteome</keyword>
<comment type="caution">
    <text evidence="2">The sequence shown here is derived from an EMBL/GenBank/DDBJ whole genome shotgun (WGS) entry which is preliminary data.</text>
</comment>